<name>A0A2S0NFW6_9HYPH</name>
<dbReference type="Proteomes" id="UP000237889">
    <property type="component" value="Chromosome"/>
</dbReference>
<keyword evidence="3" id="KW-1185">Reference proteome</keyword>
<dbReference type="Gene3D" id="3.30.460.10">
    <property type="entry name" value="Beta Polymerase, domain 2"/>
    <property type="match status" value="1"/>
</dbReference>
<proteinExistence type="predicted"/>
<dbReference type="InterPro" id="IPR052930">
    <property type="entry name" value="TA_antitoxin_MntA"/>
</dbReference>
<dbReference type="KEGG" id="phr:C6569_18160"/>
<accession>A0A2S0NFW6</accession>
<dbReference type="OrthoDB" id="559450at2"/>
<dbReference type="GO" id="GO:0016779">
    <property type="term" value="F:nucleotidyltransferase activity"/>
    <property type="evidence" value="ECO:0007669"/>
    <property type="project" value="InterPro"/>
</dbReference>
<dbReference type="RefSeq" id="WP_106750201.1">
    <property type="nucleotide sequence ID" value="NZ_CP027668.1"/>
</dbReference>
<dbReference type="InterPro" id="IPR043519">
    <property type="entry name" value="NT_sf"/>
</dbReference>
<evidence type="ECO:0000259" key="1">
    <source>
        <dbReference type="Pfam" id="PF01909"/>
    </source>
</evidence>
<sequence>MDKAEILDVLKRNEGELRRRGVRHAALFGSAAKASAAPSSDIDILLDIDATFPMDVFAYAGVVGFVRDLFPAPVDVANRQALKPHLRAEVERDALYAF</sequence>
<evidence type="ECO:0000313" key="2">
    <source>
        <dbReference type="EMBL" id="AVO46831.1"/>
    </source>
</evidence>
<protein>
    <submittedName>
        <fullName evidence="2">Nucleotidyltransferase</fullName>
    </submittedName>
</protein>
<dbReference type="EMBL" id="CP027668">
    <property type="protein sequence ID" value="AVO46831.1"/>
    <property type="molecule type" value="Genomic_DNA"/>
</dbReference>
<dbReference type="PANTHER" id="PTHR43852">
    <property type="entry name" value="NUCLEOTIDYLTRANSFERASE"/>
    <property type="match status" value="1"/>
</dbReference>
<gene>
    <name evidence="2" type="ORF">C6569_18160</name>
</gene>
<dbReference type="PANTHER" id="PTHR43852:SF2">
    <property type="entry name" value="PROTEIN ADENYLYLTRANSFERASE MNTA"/>
    <property type="match status" value="1"/>
</dbReference>
<reference evidence="2 3" key="1">
    <citation type="submission" date="2018-03" db="EMBL/GenBank/DDBJ databases">
        <title>Genome sequencing of Phreatobacter sp.</title>
        <authorList>
            <person name="Kim S.-J."/>
            <person name="Heo J."/>
            <person name="Kwon S.-W."/>
        </authorList>
    </citation>
    <scope>NUCLEOTIDE SEQUENCE [LARGE SCALE GENOMIC DNA]</scope>
    <source>
        <strain evidence="2 3">S-12</strain>
    </source>
</reference>
<evidence type="ECO:0000313" key="3">
    <source>
        <dbReference type="Proteomes" id="UP000237889"/>
    </source>
</evidence>
<dbReference type="Pfam" id="PF01909">
    <property type="entry name" value="NTP_transf_2"/>
    <property type="match status" value="1"/>
</dbReference>
<feature type="domain" description="Polymerase nucleotidyl transferase" evidence="1">
    <location>
        <begin position="15"/>
        <end position="94"/>
    </location>
</feature>
<keyword evidence="2" id="KW-0808">Transferase</keyword>
<organism evidence="2 3">
    <name type="scientific">Phreatobacter cathodiphilus</name>
    <dbReference type="NCBI Taxonomy" id="1868589"/>
    <lineage>
        <taxon>Bacteria</taxon>
        <taxon>Pseudomonadati</taxon>
        <taxon>Pseudomonadota</taxon>
        <taxon>Alphaproteobacteria</taxon>
        <taxon>Hyphomicrobiales</taxon>
        <taxon>Phreatobacteraceae</taxon>
        <taxon>Phreatobacter</taxon>
    </lineage>
</organism>
<dbReference type="AlphaFoldDB" id="A0A2S0NFW6"/>
<dbReference type="SUPFAM" id="SSF81301">
    <property type="entry name" value="Nucleotidyltransferase"/>
    <property type="match status" value="1"/>
</dbReference>
<dbReference type="InterPro" id="IPR002934">
    <property type="entry name" value="Polymerase_NTP_transf_dom"/>
</dbReference>